<evidence type="ECO:0000256" key="3">
    <source>
        <dbReference type="ARBA" id="ARBA00023200"/>
    </source>
</evidence>
<dbReference type="InterPro" id="IPR023347">
    <property type="entry name" value="Lysozyme_dom_sf"/>
</dbReference>
<keyword evidence="4 5" id="KW-0326">Glycosidase</keyword>
<proteinExistence type="inferred from homology"/>
<dbReference type="PANTHER" id="PTHR38107:SF3">
    <property type="entry name" value="LYSOZYME RRRD-RELATED"/>
    <property type="match status" value="1"/>
</dbReference>
<dbReference type="GO" id="GO:0016998">
    <property type="term" value="P:cell wall macromolecule catabolic process"/>
    <property type="evidence" value="ECO:0007669"/>
    <property type="project" value="InterPro"/>
</dbReference>
<dbReference type="InterPro" id="IPR033907">
    <property type="entry name" value="Endolysin_autolysin"/>
</dbReference>
<organism evidence="5">
    <name type="scientific">Klebsiella phage PMBT64</name>
    <dbReference type="NCBI Taxonomy" id="3229740"/>
    <lineage>
        <taxon>Viruses</taxon>
        <taxon>Duplodnaviria</taxon>
        <taxon>Heunggongvirae</taxon>
        <taxon>Uroviricota</taxon>
        <taxon>Caudoviricetes</taxon>
    </lineage>
</organism>
<accession>A0AB39C339</accession>
<dbReference type="PANTHER" id="PTHR38107">
    <property type="match status" value="1"/>
</dbReference>
<dbReference type="InterPro" id="IPR051018">
    <property type="entry name" value="Bacteriophage_GH24"/>
</dbReference>
<keyword evidence="1 4" id="KW-0929">Antimicrobial</keyword>
<keyword evidence="4 5" id="KW-0378">Hydrolase</keyword>
<evidence type="ECO:0000256" key="2">
    <source>
        <dbReference type="ARBA" id="ARBA00022638"/>
    </source>
</evidence>
<dbReference type="CDD" id="cd00737">
    <property type="entry name" value="lyz_endolysin_autolysin"/>
    <property type="match status" value="1"/>
</dbReference>
<dbReference type="GO" id="GO:0009253">
    <property type="term" value="P:peptidoglycan catabolic process"/>
    <property type="evidence" value="ECO:0007669"/>
    <property type="project" value="InterPro"/>
</dbReference>
<dbReference type="SMR" id="A0AB39C339"/>
<comment type="similarity">
    <text evidence="4">Belongs to the glycosyl hydrolase 24 family.</text>
</comment>
<sequence length="165" mass="18757">MRMSDNGLQFTAAWEQFRSAPYFATEEERKDGIYTWGFGHTGRNPPRINITREAALAILRDDVAYAEKKVNQWAHKSITQPIFDALVDLVINAGEEPIRPDKKVGDFDDLVTQGRWDELIVQLEFFRKQKGKIVPGLVRRALARQALAKGMSWQDAEAVGRNAKV</sequence>
<name>A0AB39C339_9CAUD</name>
<reference evidence="5" key="1">
    <citation type="submission" date="2024-06" db="EMBL/GenBank/DDBJ databases">
        <title>This phage originates from the Bacteriophage catalogue of the Bacteriophage Competence Centre, Department of Microbiology und Biotechnology, Max Rubner-Institut, Kiel, Germany.</title>
        <authorList>
            <person name="Sprotte S."/>
            <person name="Brinks E."/>
            <person name="Hille F."/>
        </authorList>
    </citation>
    <scope>NUCLEOTIDE SEQUENCE</scope>
</reference>
<protein>
    <recommendedName>
        <fullName evidence="4">Lysozyme</fullName>
        <ecNumber evidence="4">3.2.1.17</ecNumber>
    </recommendedName>
</protein>
<dbReference type="GO" id="GO:0031640">
    <property type="term" value="P:killing of cells of another organism"/>
    <property type="evidence" value="ECO:0007669"/>
    <property type="project" value="UniProtKB-KW"/>
</dbReference>
<dbReference type="EC" id="3.2.1.17" evidence="4"/>
<keyword evidence="2 4" id="KW-0081">Bacteriolytic enzyme</keyword>
<dbReference type="InterPro" id="IPR023346">
    <property type="entry name" value="Lysozyme-like_dom_sf"/>
</dbReference>
<evidence type="ECO:0000313" key="5">
    <source>
        <dbReference type="EMBL" id="XDJ01060.1"/>
    </source>
</evidence>
<dbReference type="Gene3D" id="1.10.530.40">
    <property type="match status" value="1"/>
</dbReference>
<keyword evidence="3" id="KW-1035">Host cytoplasm</keyword>
<dbReference type="SUPFAM" id="SSF53955">
    <property type="entry name" value="Lysozyme-like"/>
    <property type="match status" value="1"/>
</dbReference>
<evidence type="ECO:0000256" key="4">
    <source>
        <dbReference type="RuleBase" id="RU003788"/>
    </source>
</evidence>
<dbReference type="GO" id="GO:0003796">
    <property type="term" value="F:lysozyme activity"/>
    <property type="evidence" value="ECO:0007669"/>
    <property type="project" value="UniProtKB-EC"/>
</dbReference>
<dbReference type="GO" id="GO:0042742">
    <property type="term" value="P:defense response to bacterium"/>
    <property type="evidence" value="ECO:0007669"/>
    <property type="project" value="UniProtKB-KW"/>
</dbReference>
<comment type="catalytic activity">
    <reaction evidence="4">
        <text>Hydrolysis of (1-&gt;4)-beta-linkages between N-acetylmuramic acid and N-acetyl-D-glucosamine residues in a peptidoglycan and between N-acetyl-D-glucosamine residues in chitodextrins.</text>
        <dbReference type="EC" id="3.2.1.17"/>
    </reaction>
</comment>
<dbReference type="EMBL" id="PP926510">
    <property type="protein sequence ID" value="XDJ01060.1"/>
    <property type="molecule type" value="Genomic_DNA"/>
</dbReference>
<dbReference type="InterPro" id="IPR002196">
    <property type="entry name" value="Glyco_hydro_24"/>
</dbReference>
<dbReference type="Pfam" id="PF00959">
    <property type="entry name" value="Phage_lysozyme"/>
    <property type="match status" value="1"/>
</dbReference>
<evidence type="ECO:0000256" key="1">
    <source>
        <dbReference type="ARBA" id="ARBA00022529"/>
    </source>
</evidence>